<name>A0A914E5E6_9BILA</name>
<dbReference type="InterPro" id="IPR029058">
    <property type="entry name" value="AB_hydrolase_fold"/>
</dbReference>
<dbReference type="SUPFAM" id="SSF53474">
    <property type="entry name" value="alpha/beta-Hydrolases"/>
    <property type="match status" value="1"/>
</dbReference>
<accession>A0A914E5E6</accession>
<dbReference type="PROSITE" id="PS51043">
    <property type="entry name" value="DDHD"/>
    <property type="match status" value="1"/>
</dbReference>
<protein>
    <submittedName>
        <fullName evidence="5">DDHD domain-containing protein</fullName>
    </submittedName>
</protein>
<dbReference type="AlphaFoldDB" id="A0A914E5E6"/>
<evidence type="ECO:0000256" key="1">
    <source>
        <dbReference type="ARBA" id="ARBA00038464"/>
    </source>
</evidence>
<feature type="transmembrane region" description="Helical" evidence="2">
    <location>
        <begin position="330"/>
        <end position="350"/>
    </location>
</feature>
<organism evidence="4 5">
    <name type="scientific">Acrobeloides nanus</name>
    <dbReference type="NCBI Taxonomy" id="290746"/>
    <lineage>
        <taxon>Eukaryota</taxon>
        <taxon>Metazoa</taxon>
        <taxon>Ecdysozoa</taxon>
        <taxon>Nematoda</taxon>
        <taxon>Chromadorea</taxon>
        <taxon>Rhabditida</taxon>
        <taxon>Tylenchina</taxon>
        <taxon>Cephalobomorpha</taxon>
        <taxon>Cephaloboidea</taxon>
        <taxon>Cephalobidae</taxon>
        <taxon>Acrobeloides</taxon>
    </lineage>
</organism>
<feature type="domain" description="DDHD" evidence="3">
    <location>
        <begin position="95"/>
        <end position="266"/>
    </location>
</feature>
<dbReference type="Pfam" id="PF02862">
    <property type="entry name" value="DDHD"/>
    <property type="match status" value="1"/>
</dbReference>
<dbReference type="PANTHER" id="PTHR23509">
    <property type="entry name" value="PA-PL1 PHOSPHOLIPASE FAMILY"/>
    <property type="match status" value="1"/>
</dbReference>
<dbReference type="InterPro" id="IPR058055">
    <property type="entry name" value="PA-PLA1"/>
</dbReference>
<keyword evidence="2" id="KW-0472">Membrane</keyword>
<comment type="similarity">
    <text evidence="1">Belongs to the PA-PLA1 family.</text>
</comment>
<evidence type="ECO:0000256" key="2">
    <source>
        <dbReference type="SAM" id="Phobius"/>
    </source>
</evidence>
<keyword evidence="2" id="KW-1133">Transmembrane helix</keyword>
<evidence type="ECO:0000313" key="5">
    <source>
        <dbReference type="WBParaSite" id="ACRNAN_scaffold56.g13401.t1"/>
    </source>
</evidence>
<evidence type="ECO:0000259" key="3">
    <source>
        <dbReference type="PROSITE" id="PS51043"/>
    </source>
</evidence>
<dbReference type="SMART" id="SM01127">
    <property type="entry name" value="DDHD"/>
    <property type="match status" value="1"/>
</dbReference>
<sequence>MDVMYYMSPEYQNEIISKAISRFNDAYSKFMNYNSKFKGSISIIGHSLGSVITYDIMTEYEARDEEENEYFESNVPLRRAISLEGSPLIEETEKLAFRIDNAFLFGSPLALFLVARGKKYQQSMLIQLKNPKTKYHIYNIIHPMDPIAYRIEPLFHPIYSDNTPEPIFPCYSQQAARIYANPVDLMSNSQNTQEYYHCATDLAASARRAYTNSSRAIPKSGKLQNRLDYYVLPLLEEMGHWSALTNHSSYWYRTSLIHFIRNQVYYNFSDQTRAQFYSKLCCSKCSKLKKWKSNHDISFLMGFHFVNIIIGSFLVRDVLEGNYAGVEKSLKYLGLNYFVGIATYFLWPYLQDRQMRWLLNSIFVTPSQAKYFIANKEA</sequence>
<dbReference type="GO" id="GO:0004620">
    <property type="term" value="F:phospholipase activity"/>
    <property type="evidence" value="ECO:0007669"/>
    <property type="project" value="TreeGrafter"/>
</dbReference>
<dbReference type="GO" id="GO:0046872">
    <property type="term" value="F:metal ion binding"/>
    <property type="evidence" value="ECO:0007669"/>
    <property type="project" value="InterPro"/>
</dbReference>
<dbReference type="GO" id="GO:0005737">
    <property type="term" value="C:cytoplasm"/>
    <property type="evidence" value="ECO:0007669"/>
    <property type="project" value="TreeGrafter"/>
</dbReference>
<proteinExistence type="inferred from homology"/>
<keyword evidence="4" id="KW-1185">Reference proteome</keyword>
<dbReference type="WBParaSite" id="ACRNAN_scaffold56.g13401.t1">
    <property type="protein sequence ID" value="ACRNAN_scaffold56.g13401.t1"/>
    <property type="gene ID" value="ACRNAN_scaffold56.g13401"/>
</dbReference>
<keyword evidence="2" id="KW-0812">Transmembrane</keyword>
<feature type="transmembrane region" description="Helical" evidence="2">
    <location>
        <begin position="297"/>
        <end position="315"/>
    </location>
</feature>
<dbReference type="InterPro" id="IPR004177">
    <property type="entry name" value="DDHD_dom"/>
</dbReference>
<evidence type="ECO:0000313" key="4">
    <source>
        <dbReference type="Proteomes" id="UP000887540"/>
    </source>
</evidence>
<dbReference type="PANTHER" id="PTHR23509:SF48">
    <property type="entry name" value="INTRACELLULAR PHOSPHOLIPASE A1"/>
    <property type="match status" value="1"/>
</dbReference>
<reference evidence="5" key="1">
    <citation type="submission" date="2022-11" db="UniProtKB">
        <authorList>
            <consortium name="WormBaseParasite"/>
        </authorList>
    </citation>
    <scope>IDENTIFICATION</scope>
</reference>
<dbReference type="Proteomes" id="UP000887540">
    <property type="component" value="Unplaced"/>
</dbReference>